<dbReference type="STRING" id="1121899.GCA_000430025_01391"/>
<keyword evidence="4" id="KW-0408">Iron</keyword>
<keyword evidence="6" id="KW-0472">Membrane</keyword>
<dbReference type="GO" id="GO:0016491">
    <property type="term" value="F:oxidoreductase activity"/>
    <property type="evidence" value="ECO:0007669"/>
    <property type="project" value="UniProtKB-KW"/>
</dbReference>
<dbReference type="PANTHER" id="PTHR43255:SF1">
    <property type="entry name" value="IRON-SULFUR-BINDING OXIDOREDUCTASE FADF-RELATED"/>
    <property type="match status" value="1"/>
</dbReference>
<dbReference type="InterPro" id="IPR051460">
    <property type="entry name" value="HdrC_iron-sulfur_subunit"/>
</dbReference>
<organism evidence="8 9">
    <name type="scientific">Flavobacterium suncheonense GH29-5 = DSM 17707</name>
    <dbReference type="NCBI Taxonomy" id="1121899"/>
    <lineage>
        <taxon>Bacteria</taxon>
        <taxon>Pseudomonadati</taxon>
        <taxon>Bacteroidota</taxon>
        <taxon>Flavobacteriia</taxon>
        <taxon>Flavobacteriales</taxon>
        <taxon>Flavobacteriaceae</taxon>
        <taxon>Flavobacterium</taxon>
    </lineage>
</organism>
<gene>
    <name evidence="8" type="ORF">Q764_04940</name>
</gene>
<dbReference type="Pfam" id="PF13187">
    <property type="entry name" value="Fer4_9"/>
    <property type="match status" value="1"/>
</dbReference>
<dbReference type="eggNOG" id="COG0247">
    <property type="taxonomic scope" value="Bacteria"/>
</dbReference>
<keyword evidence="3" id="KW-0560">Oxidoreductase</keyword>
<dbReference type="SUPFAM" id="SSF46548">
    <property type="entry name" value="alpha-helical ferredoxin"/>
    <property type="match status" value="1"/>
</dbReference>
<keyword evidence="6" id="KW-0812">Transmembrane</keyword>
<evidence type="ECO:0000313" key="9">
    <source>
        <dbReference type="Proteomes" id="UP000030121"/>
    </source>
</evidence>
<feature type="domain" description="4Fe-4S ferredoxin-type" evidence="7">
    <location>
        <begin position="305"/>
        <end position="336"/>
    </location>
</feature>
<dbReference type="PROSITE" id="PS51379">
    <property type="entry name" value="4FE4S_FER_2"/>
    <property type="match status" value="2"/>
</dbReference>
<evidence type="ECO:0000259" key="7">
    <source>
        <dbReference type="PROSITE" id="PS51379"/>
    </source>
</evidence>
<accession>A0A0A2MB89</accession>
<feature type="domain" description="4Fe-4S ferredoxin-type" evidence="7">
    <location>
        <begin position="370"/>
        <end position="400"/>
    </location>
</feature>
<dbReference type="InterPro" id="IPR017900">
    <property type="entry name" value="4Fe4S_Fe_S_CS"/>
</dbReference>
<dbReference type="GO" id="GO:0046872">
    <property type="term" value="F:metal ion binding"/>
    <property type="evidence" value="ECO:0007669"/>
    <property type="project" value="UniProtKB-KW"/>
</dbReference>
<evidence type="ECO:0000256" key="2">
    <source>
        <dbReference type="ARBA" id="ARBA00022723"/>
    </source>
</evidence>
<dbReference type="EMBL" id="JRLW01000004">
    <property type="protein sequence ID" value="KGO89957.1"/>
    <property type="molecule type" value="Genomic_DNA"/>
</dbReference>
<sequence>MSILPNIMFAVILIAGGGYFAMNLKKIIRNIKLGQDVNRSDNPSARWKNMALVAFGQKKMFARPVPAILHFALYTAFVITQIELLEILIDGLFGTHRFFKPSLGGFYTFLISFIELLSVLALTATVLFLSRRNLLKLPRLNMKELMGWPMKDANLILIMEIILVCCIFTMNGTDEVLYNIGKSHFEGQGSFGFTVSQHLGPALFGNLSEGTLHVLERAGWWGHFIMVMAFLNYLYFSKHLHIIFAFPNTYFANLNPQGQFDNLQSVTNEVKLMMDPNADPFAAPAPDADATPAKFGASDVQDLNWVQLLNAYTCTECGRCTSSCPANQTGKKLSPRKIMMDTRDRLEEVGRNIDANKGVFVPDGKSLLNDYITPEELWACTSCNACVEECPVNISPLSIIMDMRRYLVMEQSAAPVELNNMMTNIENNGAPWQYNQMDRLNWKDEA</sequence>
<dbReference type="Gene3D" id="1.20.950.20">
    <property type="entry name" value="Transmembrane di-heme cytochromes, Chain C"/>
    <property type="match status" value="1"/>
</dbReference>
<evidence type="ECO:0000256" key="3">
    <source>
        <dbReference type="ARBA" id="ARBA00023002"/>
    </source>
</evidence>
<dbReference type="InterPro" id="IPR017896">
    <property type="entry name" value="4Fe4S_Fe-S-bd"/>
</dbReference>
<dbReference type="AlphaFoldDB" id="A0A0A2MB89"/>
<feature type="transmembrane region" description="Helical" evidence="6">
    <location>
        <begin position="218"/>
        <end position="236"/>
    </location>
</feature>
<evidence type="ECO:0000313" key="8">
    <source>
        <dbReference type="EMBL" id="KGO89957.1"/>
    </source>
</evidence>
<dbReference type="PANTHER" id="PTHR43255">
    <property type="entry name" value="IRON-SULFUR-BINDING OXIDOREDUCTASE FADF-RELATED-RELATED"/>
    <property type="match status" value="1"/>
</dbReference>
<keyword evidence="9" id="KW-1185">Reference proteome</keyword>
<dbReference type="PROSITE" id="PS00198">
    <property type="entry name" value="4FE4S_FER_1"/>
    <property type="match status" value="1"/>
</dbReference>
<dbReference type="InterPro" id="IPR009051">
    <property type="entry name" value="Helical_ferredxn"/>
</dbReference>
<feature type="transmembrane region" description="Helical" evidence="6">
    <location>
        <begin position="152"/>
        <end position="170"/>
    </location>
</feature>
<keyword evidence="1" id="KW-0004">4Fe-4S</keyword>
<reference evidence="8 9" key="1">
    <citation type="submission" date="2013-09" db="EMBL/GenBank/DDBJ databases">
        <authorList>
            <person name="Zeng Z."/>
            <person name="Chen C."/>
        </authorList>
    </citation>
    <scope>NUCLEOTIDE SEQUENCE [LARGE SCALE GENOMIC DNA]</scope>
    <source>
        <strain evidence="8 9">GH29-5</strain>
    </source>
</reference>
<dbReference type="Gene3D" id="1.10.1060.10">
    <property type="entry name" value="Alpha-helical ferredoxin"/>
    <property type="match status" value="1"/>
</dbReference>
<feature type="transmembrane region" description="Helical" evidence="6">
    <location>
        <begin position="6"/>
        <end position="24"/>
    </location>
</feature>
<proteinExistence type="predicted"/>
<keyword evidence="6" id="KW-1133">Transmembrane helix</keyword>
<dbReference type="GO" id="GO:0005886">
    <property type="term" value="C:plasma membrane"/>
    <property type="evidence" value="ECO:0007669"/>
    <property type="project" value="TreeGrafter"/>
</dbReference>
<feature type="transmembrane region" description="Helical" evidence="6">
    <location>
        <begin position="109"/>
        <end position="131"/>
    </location>
</feature>
<evidence type="ECO:0000256" key="1">
    <source>
        <dbReference type="ARBA" id="ARBA00022485"/>
    </source>
</evidence>
<evidence type="ECO:0000256" key="5">
    <source>
        <dbReference type="ARBA" id="ARBA00023014"/>
    </source>
</evidence>
<dbReference type="SUPFAM" id="SSF103501">
    <property type="entry name" value="Respiratory nitrate reductase 1 gamma chain"/>
    <property type="match status" value="1"/>
</dbReference>
<evidence type="ECO:0000256" key="6">
    <source>
        <dbReference type="SAM" id="Phobius"/>
    </source>
</evidence>
<protein>
    <submittedName>
        <fullName evidence="8">Fe-S oxidoreductase</fullName>
    </submittedName>
</protein>
<keyword evidence="5" id="KW-0411">Iron-sulfur</keyword>
<dbReference type="GO" id="GO:0051539">
    <property type="term" value="F:4 iron, 4 sulfur cluster binding"/>
    <property type="evidence" value="ECO:0007669"/>
    <property type="project" value="UniProtKB-KW"/>
</dbReference>
<dbReference type="OrthoDB" id="9769677at2"/>
<comment type="caution">
    <text evidence="8">The sequence shown here is derived from an EMBL/GenBank/DDBJ whole genome shotgun (WGS) entry which is preliminary data.</text>
</comment>
<evidence type="ECO:0000256" key="4">
    <source>
        <dbReference type="ARBA" id="ARBA00023004"/>
    </source>
</evidence>
<dbReference type="RefSeq" id="WP_026981617.1">
    <property type="nucleotide sequence ID" value="NZ_JRLW01000004.1"/>
</dbReference>
<name>A0A0A2MB89_9FLAO</name>
<dbReference type="Proteomes" id="UP000030121">
    <property type="component" value="Unassembled WGS sequence"/>
</dbReference>
<dbReference type="InterPro" id="IPR036197">
    <property type="entry name" value="NarG-like_sf"/>
</dbReference>
<feature type="transmembrane region" description="Helical" evidence="6">
    <location>
        <begin position="67"/>
        <end position="89"/>
    </location>
</feature>
<keyword evidence="2" id="KW-0479">Metal-binding</keyword>